<dbReference type="HOGENOM" id="CLU_3134479_0_0_6"/>
<name>Q47ZP6_COLP3</name>
<dbReference type="EMBL" id="CP000083">
    <property type="protein sequence ID" value="AAZ28838.1"/>
    <property type="molecule type" value="Genomic_DNA"/>
</dbReference>
<dbReference type="KEGG" id="cps:CPS_3025"/>
<accession>Q47ZP6</accession>
<evidence type="ECO:0000313" key="3">
    <source>
        <dbReference type="Proteomes" id="UP000000547"/>
    </source>
</evidence>
<feature type="transmembrane region" description="Helical" evidence="1">
    <location>
        <begin position="20"/>
        <end position="42"/>
    </location>
</feature>
<protein>
    <submittedName>
        <fullName evidence="2">Uncharacterized protein</fullName>
    </submittedName>
</protein>
<evidence type="ECO:0000256" key="1">
    <source>
        <dbReference type="SAM" id="Phobius"/>
    </source>
</evidence>
<dbReference type="RefSeq" id="WP_011043813.1">
    <property type="nucleotide sequence ID" value="NC_003910.7"/>
</dbReference>
<evidence type="ECO:0000313" key="2">
    <source>
        <dbReference type="EMBL" id="AAZ28838.1"/>
    </source>
</evidence>
<proteinExistence type="predicted"/>
<dbReference type="Proteomes" id="UP000000547">
    <property type="component" value="Chromosome"/>
</dbReference>
<keyword evidence="1" id="KW-0812">Transmembrane</keyword>
<reference evidence="2" key="1">
    <citation type="journal article" date="2005" name="Proc. Natl. Acad. Sci. U.S.A.">
        <title>The psychrophilic lifestyle as revealed by the genome sequence of Colwellia psychrerythraea 34H through genomic and proteomic analyses.</title>
        <authorList>
            <person name="Methe B.A."/>
            <person name="Nelson K.E."/>
            <person name="Deming J.W."/>
            <person name="Momen B."/>
            <person name="Melamud E."/>
            <person name="Zhang X."/>
            <person name="Moult J."/>
            <person name="Madupu R."/>
            <person name="Nelson W.C."/>
            <person name="Dodson R.J."/>
            <person name="Brinkac L.M."/>
            <person name="Daugherty S.C."/>
            <person name="Durkin A.S."/>
            <person name="DeBoy R.T."/>
            <person name="Kolonay J.F."/>
            <person name="Sullivan S.A."/>
            <person name="Zhou L."/>
            <person name="Davidsen T.M."/>
            <person name="Wu M."/>
            <person name="Huston A.L."/>
            <person name="Lewis M."/>
            <person name="Weaver B."/>
            <person name="Weidman J.F."/>
            <person name="Khouri H."/>
            <person name="Utterback T.R."/>
            <person name="Feldblyum T.V."/>
            <person name="Fraser C.M."/>
        </authorList>
    </citation>
    <scope>NUCLEOTIDE SEQUENCE [LARGE SCALE GENOMIC DNA]</scope>
    <source>
        <strain evidence="2">34H</strain>
    </source>
</reference>
<organism evidence="2 3">
    <name type="scientific">Colwellia psychrerythraea (strain 34H / ATCC BAA-681)</name>
    <name type="common">Vibrio psychroerythus</name>
    <dbReference type="NCBI Taxonomy" id="167879"/>
    <lineage>
        <taxon>Bacteria</taxon>
        <taxon>Pseudomonadati</taxon>
        <taxon>Pseudomonadota</taxon>
        <taxon>Gammaproteobacteria</taxon>
        <taxon>Alteromonadales</taxon>
        <taxon>Colwelliaceae</taxon>
        <taxon>Colwellia</taxon>
    </lineage>
</organism>
<keyword evidence="1" id="KW-0472">Membrane</keyword>
<gene>
    <name evidence="2" type="ordered locus">CPS_3025</name>
</gene>
<keyword evidence="1" id="KW-1133">Transmembrane helix</keyword>
<dbReference type="AlphaFoldDB" id="Q47ZP6"/>
<sequence>MQVTAKVTETTTISAAELATIGSFFSGLGAVVLAIVTIYAVYRWKALKK</sequence>